<reference evidence="8" key="1">
    <citation type="submission" date="2020-09" db="EMBL/GenBank/DDBJ databases">
        <title>Genome seq and assembly of Devosia sp.</title>
        <authorList>
            <person name="Chhetri G."/>
        </authorList>
    </citation>
    <scope>NUCLEOTIDE SEQUENCE</scope>
    <source>
        <strain evidence="8">PTR5</strain>
    </source>
</reference>
<dbReference type="Gene3D" id="1.10.287.1260">
    <property type="match status" value="1"/>
</dbReference>
<gene>
    <name evidence="8" type="ORF">IC608_14785</name>
</gene>
<evidence type="ECO:0000313" key="8">
    <source>
        <dbReference type="EMBL" id="MBD8066738.1"/>
    </source>
</evidence>
<dbReference type="InterPro" id="IPR023408">
    <property type="entry name" value="MscS_beta-dom_sf"/>
</dbReference>
<evidence type="ECO:0000256" key="2">
    <source>
        <dbReference type="ARBA" id="ARBA00022692"/>
    </source>
</evidence>
<dbReference type="PANTHER" id="PTHR30566">
    <property type="entry name" value="YNAI-RELATED MECHANOSENSITIVE ION CHANNEL"/>
    <property type="match status" value="1"/>
</dbReference>
<dbReference type="AlphaFoldDB" id="A0A927IUD4"/>
<dbReference type="Gene3D" id="2.30.30.60">
    <property type="match status" value="1"/>
</dbReference>
<keyword evidence="2 6" id="KW-0812">Transmembrane</keyword>
<name>A0A927IUD4_9HYPH</name>
<dbReference type="GO" id="GO:0016020">
    <property type="term" value="C:membrane"/>
    <property type="evidence" value="ECO:0007669"/>
    <property type="project" value="UniProtKB-SubCell"/>
</dbReference>
<keyword evidence="4 6" id="KW-0472">Membrane</keyword>
<accession>A0A927IUD4</accession>
<keyword evidence="9" id="KW-1185">Reference proteome</keyword>
<proteinExistence type="predicted"/>
<feature type="transmembrane region" description="Helical" evidence="6">
    <location>
        <begin position="95"/>
        <end position="120"/>
    </location>
</feature>
<dbReference type="PANTHER" id="PTHR30566:SF25">
    <property type="entry name" value="INNER MEMBRANE PROTEIN"/>
    <property type="match status" value="1"/>
</dbReference>
<organism evidence="8 9">
    <name type="scientific">Devosia oryzisoli</name>
    <dbReference type="NCBI Taxonomy" id="2774138"/>
    <lineage>
        <taxon>Bacteria</taxon>
        <taxon>Pseudomonadati</taxon>
        <taxon>Pseudomonadota</taxon>
        <taxon>Alphaproteobacteria</taxon>
        <taxon>Hyphomicrobiales</taxon>
        <taxon>Devosiaceae</taxon>
        <taxon>Devosia</taxon>
    </lineage>
</organism>
<dbReference type="Proteomes" id="UP000654108">
    <property type="component" value="Unassembled WGS sequence"/>
</dbReference>
<evidence type="ECO:0000256" key="4">
    <source>
        <dbReference type="ARBA" id="ARBA00023136"/>
    </source>
</evidence>
<evidence type="ECO:0000313" key="9">
    <source>
        <dbReference type="Proteomes" id="UP000654108"/>
    </source>
</evidence>
<dbReference type="EMBL" id="JACYFU010000004">
    <property type="protein sequence ID" value="MBD8066738.1"/>
    <property type="molecule type" value="Genomic_DNA"/>
</dbReference>
<sequence length="375" mass="41625">MADWETAARNLVLWLPGWLVSLVLFGLAIVVAMWTGSLLHSVLTRMVERRDLFWRSMVKRLDLPLRLGLAVTFCALVSTIAPLTQRQGDWVRHALLIGIIVLAVLAARTAIHIWITLYLRRFKLDSEDNLLARKHVTQSRILERVAVTLLIIVGVAAVLMTFDGVAQYGVSLLASAGAAGLVLGLALQPVLKNLFAGIQLAITQPIRIDDALLVEGEWGTVEEITSTYVVVKIWDLRRLIVPLSYFMEKPFQNWTREGAALIGNVMMYLDYSVPVDVIRDKVNEIVRHSPKWDGEVAAVQVTDFHEATVELRVLVSARNAGNAFDLRCEVREKLIAFLQAEYPQSLPRVRTLPVDRSPSNDDAASGAAASAQFDG</sequence>
<evidence type="ECO:0000256" key="3">
    <source>
        <dbReference type="ARBA" id="ARBA00022989"/>
    </source>
</evidence>
<dbReference type="RefSeq" id="WP_191777101.1">
    <property type="nucleotide sequence ID" value="NZ_JACYFU010000004.1"/>
</dbReference>
<dbReference type="Pfam" id="PF00924">
    <property type="entry name" value="MS_channel_2nd"/>
    <property type="match status" value="1"/>
</dbReference>
<protein>
    <submittedName>
        <fullName evidence="8">Mechanosensitive ion channel</fullName>
    </submittedName>
</protein>
<keyword evidence="3 6" id="KW-1133">Transmembrane helix</keyword>
<evidence type="ECO:0000259" key="7">
    <source>
        <dbReference type="Pfam" id="PF00924"/>
    </source>
</evidence>
<feature type="region of interest" description="Disordered" evidence="5">
    <location>
        <begin position="349"/>
        <end position="375"/>
    </location>
</feature>
<feature type="domain" description="Mechanosensitive ion channel MscS" evidence="7">
    <location>
        <begin position="190"/>
        <end position="256"/>
    </location>
</feature>
<comment type="subcellular location">
    <subcellularLocation>
        <location evidence="1">Membrane</location>
    </subcellularLocation>
</comment>
<comment type="caution">
    <text evidence="8">The sequence shown here is derived from an EMBL/GenBank/DDBJ whole genome shotgun (WGS) entry which is preliminary data.</text>
</comment>
<feature type="transmembrane region" description="Helical" evidence="6">
    <location>
        <begin position="141"/>
        <end position="162"/>
    </location>
</feature>
<evidence type="ECO:0000256" key="5">
    <source>
        <dbReference type="SAM" id="MobiDB-lite"/>
    </source>
</evidence>
<dbReference type="SUPFAM" id="SSF50182">
    <property type="entry name" value="Sm-like ribonucleoproteins"/>
    <property type="match status" value="1"/>
</dbReference>
<evidence type="ECO:0000256" key="6">
    <source>
        <dbReference type="SAM" id="Phobius"/>
    </source>
</evidence>
<evidence type="ECO:0000256" key="1">
    <source>
        <dbReference type="ARBA" id="ARBA00004370"/>
    </source>
</evidence>
<dbReference type="InterPro" id="IPR010920">
    <property type="entry name" value="LSM_dom_sf"/>
</dbReference>
<feature type="transmembrane region" description="Helical" evidence="6">
    <location>
        <begin position="18"/>
        <end position="43"/>
    </location>
</feature>
<feature type="transmembrane region" description="Helical" evidence="6">
    <location>
        <begin position="63"/>
        <end position="83"/>
    </location>
</feature>
<feature type="transmembrane region" description="Helical" evidence="6">
    <location>
        <begin position="168"/>
        <end position="187"/>
    </location>
</feature>
<dbReference type="GO" id="GO:0008381">
    <property type="term" value="F:mechanosensitive monoatomic ion channel activity"/>
    <property type="evidence" value="ECO:0007669"/>
    <property type="project" value="UniProtKB-ARBA"/>
</dbReference>
<dbReference type="InterPro" id="IPR006685">
    <property type="entry name" value="MscS_channel_2nd"/>
</dbReference>
<feature type="compositionally biased region" description="Low complexity" evidence="5">
    <location>
        <begin position="363"/>
        <end position="375"/>
    </location>
</feature>